<dbReference type="InterPro" id="IPR007867">
    <property type="entry name" value="GMC_OxRtase_C"/>
</dbReference>
<comment type="similarity">
    <text evidence="2 4">Belongs to the GMC oxidoreductase family.</text>
</comment>
<dbReference type="Proteomes" id="UP000053558">
    <property type="component" value="Unassembled WGS sequence"/>
</dbReference>
<dbReference type="PANTHER" id="PTHR11552">
    <property type="entry name" value="GLUCOSE-METHANOL-CHOLINE GMC OXIDOREDUCTASE"/>
    <property type="match status" value="1"/>
</dbReference>
<dbReference type="Gene3D" id="3.30.560.10">
    <property type="entry name" value="Glucose Oxidase, domain 3"/>
    <property type="match status" value="1"/>
</dbReference>
<feature type="binding site" evidence="3">
    <location>
        <begin position="537"/>
        <end position="538"/>
    </location>
    <ligand>
        <name>FAD</name>
        <dbReference type="ChEBI" id="CHEBI:57692"/>
    </ligand>
</feature>
<dbReference type="PANTHER" id="PTHR11552:SF78">
    <property type="entry name" value="GLUCOSE-METHANOL-CHOLINE OXIDOREDUCTASE N-TERMINAL DOMAIN-CONTAINING PROTEIN"/>
    <property type="match status" value="1"/>
</dbReference>
<dbReference type="InterPro" id="IPR012132">
    <property type="entry name" value="GMC_OxRdtase"/>
</dbReference>
<dbReference type="Pfam" id="PF00732">
    <property type="entry name" value="GMC_oxred_N"/>
    <property type="match status" value="1"/>
</dbReference>
<dbReference type="PROSITE" id="PS51257">
    <property type="entry name" value="PROKAR_LIPOPROTEIN"/>
    <property type="match status" value="1"/>
</dbReference>
<dbReference type="Gene3D" id="3.50.50.60">
    <property type="entry name" value="FAD/NAD(P)-binding domain"/>
    <property type="match status" value="1"/>
</dbReference>
<dbReference type="KEGG" id="cput:CONPUDRAFT_130356"/>
<protein>
    <submittedName>
        <fullName evidence="7">Alcohol oxidase-like protein</fullName>
    </submittedName>
</protein>
<dbReference type="GeneID" id="19200256"/>
<dbReference type="RefSeq" id="XP_007773243.1">
    <property type="nucleotide sequence ID" value="XM_007775053.1"/>
</dbReference>
<accession>A0A5M3MEC3</accession>
<dbReference type="OrthoDB" id="269227at2759"/>
<evidence type="ECO:0000313" key="7">
    <source>
        <dbReference type="EMBL" id="EIW76931.1"/>
    </source>
</evidence>
<evidence type="ECO:0000256" key="1">
    <source>
        <dbReference type="ARBA" id="ARBA00001974"/>
    </source>
</evidence>
<evidence type="ECO:0000313" key="8">
    <source>
        <dbReference type="Proteomes" id="UP000053558"/>
    </source>
</evidence>
<dbReference type="PIRSF" id="PIRSF000137">
    <property type="entry name" value="Alcohol_oxidase"/>
    <property type="match status" value="1"/>
</dbReference>
<dbReference type="InterPro" id="IPR000172">
    <property type="entry name" value="GMC_OxRdtase_N"/>
</dbReference>
<dbReference type="SUPFAM" id="SSF51905">
    <property type="entry name" value="FAD/NAD(P)-binding domain"/>
    <property type="match status" value="1"/>
</dbReference>
<comment type="cofactor">
    <cofactor evidence="1 3">
        <name>FAD</name>
        <dbReference type="ChEBI" id="CHEBI:57692"/>
    </cofactor>
</comment>
<reference evidence="8" key="1">
    <citation type="journal article" date="2012" name="Science">
        <title>The Paleozoic origin of enzymatic lignin decomposition reconstructed from 31 fungal genomes.</title>
        <authorList>
            <person name="Floudas D."/>
            <person name="Binder M."/>
            <person name="Riley R."/>
            <person name="Barry K."/>
            <person name="Blanchette R.A."/>
            <person name="Henrissat B."/>
            <person name="Martinez A.T."/>
            <person name="Otillar R."/>
            <person name="Spatafora J.W."/>
            <person name="Yadav J.S."/>
            <person name="Aerts A."/>
            <person name="Benoit I."/>
            <person name="Boyd A."/>
            <person name="Carlson A."/>
            <person name="Copeland A."/>
            <person name="Coutinho P.M."/>
            <person name="de Vries R.P."/>
            <person name="Ferreira P."/>
            <person name="Findley K."/>
            <person name="Foster B."/>
            <person name="Gaskell J."/>
            <person name="Glotzer D."/>
            <person name="Gorecki P."/>
            <person name="Heitman J."/>
            <person name="Hesse C."/>
            <person name="Hori C."/>
            <person name="Igarashi K."/>
            <person name="Jurgens J.A."/>
            <person name="Kallen N."/>
            <person name="Kersten P."/>
            <person name="Kohler A."/>
            <person name="Kuees U."/>
            <person name="Kumar T.K.A."/>
            <person name="Kuo A."/>
            <person name="LaButti K."/>
            <person name="Larrondo L.F."/>
            <person name="Lindquist E."/>
            <person name="Ling A."/>
            <person name="Lombard V."/>
            <person name="Lucas S."/>
            <person name="Lundell T."/>
            <person name="Martin R."/>
            <person name="McLaughlin D.J."/>
            <person name="Morgenstern I."/>
            <person name="Morin E."/>
            <person name="Murat C."/>
            <person name="Nagy L.G."/>
            <person name="Nolan M."/>
            <person name="Ohm R.A."/>
            <person name="Patyshakuliyeva A."/>
            <person name="Rokas A."/>
            <person name="Ruiz-Duenas F.J."/>
            <person name="Sabat G."/>
            <person name="Salamov A."/>
            <person name="Samejima M."/>
            <person name="Schmutz J."/>
            <person name="Slot J.C."/>
            <person name="St John F."/>
            <person name="Stenlid J."/>
            <person name="Sun H."/>
            <person name="Sun S."/>
            <person name="Syed K."/>
            <person name="Tsang A."/>
            <person name="Wiebenga A."/>
            <person name="Young D."/>
            <person name="Pisabarro A."/>
            <person name="Eastwood D.C."/>
            <person name="Martin F."/>
            <person name="Cullen D."/>
            <person name="Grigoriev I.V."/>
            <person name="Hibbett D.S."/>
        </authorList>
    </citation>
    <scope>NUCLEOTIDE SEQUENCE [LARGE SCALE GENOMIC DNA]</scope>
    <source>
        <strain evidence="8">RWD-64-598 SS2</strain>
    </source>
</reference>
<evidence type="ECO:0000256" key="2">
    <source>
        <dbReference type="ARBA" id="ARBA00010790"/>
    </source>
</evidence>
<keyword evidence="8" id="KW-1185">Reference proteome</keyword>
<evidence type="ECO:0000256" key="4">
    <source>
        <dbReference type="RuleBase" id="RU003968"/>
    </source>
</evidence>
<keyword evidence="3 4" id="KW-0274">FAD</keyword>
<evidence type="ECO:0000256" key="3">
    <source>
        <dbReference type="PIRSR" id="PIRSR000137-2"/>
    </source>
</evidence>
<dbReference type="GO" id="GO:0050660">
    <property type="term" value="F:flavin adenine dinucleotide binding"/>
    <property type="evidence" value="ECO:0007669"/>
    <property type="project" value="InterPro"/>
</dbReference>
<evidence type="ECO:0000259" key="5">
    <source>
        <dbReference type="PROSITE" id="PS00623"/>
    </source>
</evidence>
<feature type="domain" description="Glucose-methanol-choline oxidoreductase N-terminal" evidence="6">
    <location>
        <begin position="276"/>
        <end position="290"/>
    </location>
</feature>
<sequence>MSLPSRDEYDVIFAGGGTAGCLAASRLATADPALKILILEQGPHTNNIPAHTQPARFISHLVPSSKTVTFNAGVESKELAGRSLIVPSGKCLGGGSSVNFAMYTRGSTSDYDEWETTYRNPGWGSKDLIPLFKKTETYQIRPDQPTHGYSGPLKVSYGGKYLEIAKEFLDVASKIDKRREMADDTNDLHTCNQYGRWHMWVDEKNGTRSDVPHHFLYNQNFKNLEISVGKRVHRIIFEGDKAVGVEFTHDLQTAPDAETHTIYSVRASKLVVVSAGAFESPTILERSGIGAKEILEKHEVSQIVDLPGVGETYQDHQVVFCPFEASEDAETMDAIYRGEDPDVRDALNEWYRDGRGLIAQNGIDAGIKMRPHDGELPALGEVFNARWNEHFKDVKSRPVMMLNAVASFIGDPSSVPPKKYFSISYCALHPASVGSVHISSGSDPHASPVFKDGYLTHPSDILTLRWGYKQAREYARRMRSYRGEYVPAHPKFKEGSPASCSSARIGPYAADEPIIRYGPEDDAALDQFHRKAVQTGWHSLGTCAMKPRDQGGVLDARLNVYGVRNLKVADMSIAPGNVSANTYSTALVIGEKAAVLIGEDLGIRGV</sequence>
<dbReference type="AlphaFoldDB" id="A0A5M3MEC3"/>
<dbReference type="SUPFAM" id="SSF54373">
    <property type="entry name" value="FAD-linked reductases, C-terminal domain"/>
    <property type="match status" value="1"/>
</dbReference>
<gene>
    <name evidence="7" type="ORF">CONPUDRAFT_130356</name>
</gene>
<dbReference type="OMA" id="IMRRTKM"/>
<organism evidence="7 8">
    <name type="scientific">Coniophora puteana (strain RWD-64-598)</name>
    <name type="common">Brown rot fungus</name>
    <dbReference type="NCBI Taxonomy" id="741705"/>
    <lineage>
        <taxon>Eukaryota</taxon>
        <taxon>Fungi</taxon>
        <taxon>Dikarya</taxon>
        <taxon>Basidiomycota</taxon>
        <taxon>Agaricomycotina</taxon>
        <taxon>Agaricomycetes</taxon>
        <taxon>Agaricomycetidae</taxon>
        <taxon>Boletales</taxon>
        <taxon>Coniophorineae</taxon>
        <taxon>Coniophoraceae</taxon>
        <taxon>Coniophora</taxon>
    </lineage>
</organism>
<feature type="domain" description="Glucose-methanol-choline oxidoreductase N-terminal" evidence="5">
    <location>
        <begin position="89"/>
        <end position="112"/>
    </location>
</feature>
<dbReference type="Pfam" id="PF05199">
    <property type="entry name" value="GMC_oxred_C"/>
    <property type="match status" value="1"/>
</dbReference>
<dbReference type="GO" id="GO:0016614">
    <property type="term" value="F:oxidoreductase activity, acting on CH-OH group of donors"/>
    <property type="evidence" value="ECO:0007669"/>
    <property type="project" value="InterPro"/>
</dbReference>
<dbReference type="EMBL" id="JH711585">
    <property type="protein sequence ID" value="EIW76931.1"/>
    <property type="molecule type" value="Genomic_DNA"/>
</dbReference>
<proteinExistence type="inferred from homology"/>
<dbReference type="InterPro" id="IPR036188">
    <property type="entry name" value="FAD/NAD-bd_sf"/>
</dbReference>
<dbReference type="PROSITE" id="PS00623">
    <property type="entry name" value="GMC_OXRED_1"/>
    <property type="match status" value="1"/>
</dbReference>
<evidence type="ECO:0000259" key="6">
    <source>
        <dbReference type="PROSITE" id="PS00624"/>
    </source>
</evidence>
<name>A0A5M3MEC3_CONPW</name>
<keyword evidence="4" id="KW-0285">Flavoprotein</keyword>
<feature type="binding site" evidence="3">
    <location>
        <position position="232"/>
    </location>
    <ligand>
        <name>FAD</name>
        <dbReference type="ChEBI" id="CHEBI:57692"/>
    </ligand>
</feature>
<comment type="caution">
    <text evidence="7">The sequence shown here is derived from an EMBL/GenBank/DDBJ whole genome shotgun (WGS) entry which is preliminary data.</text>
</comment>
<dbReference type="PROSITE" id="PS00624">
    <property type="entry name" value="GMC_OXRED_2"/>
    <property type="match status" value="1"/>
</dbReference>